<organism evidence="7 8">
    <name type="scientific">Caulobacter vibrioides (strain NA1000 / CB15N)</name>
    <name type="common">Caulobacter crescentus</name>
    <dbReference type="NCBI Taxonomy" id="565050"/>
    <lineage>
        <taxon>Bacteria</taxon>
        <taxon>Pseudomonadati</taxon>
        <taxon>Pseudomonadota</taxon>
        <taxon>Alphaproteobacteria</taxon>
        <taxon>Caulobacterales</taxon>
        <taxon>Caulobacteraceae</taxon>
        <taxon>Caulobacter</taxon>
    </lineage>
</organism>
<dbReference type="PhylomeDB" id="A0A0H3CBG9"/>
<keyword evidence="5 6" id="KW-0472">Membrane</keyword>
<dbReference type="SMR" id="A0A0H3CBG9"/>
<dbReference type="InterPro" id="IPR042217">
    <property type="entry name" value="T4SS_VirB10/TrbI"/>
</dbReference>
<keyword evidence="4 6" id="KW-1133">Transmembrane helix</keyword>
<evidence type="ECO:0000256" key="4">
    <source>
        <dbReference type="ARBA" id="ARBA00022989"/>
    </source>
</evidence>
<dbReference type="OrthoDB" id="9807354at2"/>
<dbReference type="AlphaFoldDB" id="A0A0H3CBG9"/>
<dbReference type="Gene3D" id="2.40.128.260">
    <property type="entry name" value="Type IV secretion system, VirB10/TraB/TrbI"/>
    <property type="match status" value="1"/>
</dbReference>
<evidence type="ECO:0000256" key="3">
    <source>
        <dbReference type="ARBA" id="ARBA00022692"/>
    </source>
</evidence>
<dbReference type="Proteomes" id="UP000001364">
    <property type="component" value="Chromosome"/>
</dbReference>
<accession>A0A0H3CBG9</accession>
<sequence>MSGDPDLTAIASEVVSPSKAAPRSLGLRARPPRVARFRRGLVIGAVGIVAIALSGLAWFALSPRALQAAKAPTVSSAVDRGTSAEAVRQLPSDYAQGGAPPRLGPPLPGDLGRAVINHQRRDGLVVGDAGSDTPMPQPSTDQQAVDAERQWREGQARQAREAGVMVQVTRRAEAAVAPNLLASPEFATPPPVSSPQGIGEPGDQNRKMAFMGAVPGGESIYTAHQLETPRSPYQVMAGTVISASLITGLNSDLPGLVVAQVTENVFDSATGRILLIPQGARLIGSYDSVVAFGQRRALLVWKRIILPDGASIQLDNLPATDTEGHAGLADQVDFHTWRLLKGVVLSTLLGVGTKLSLGDGESDLVRAIRQSTQQSASQAGQQIVAKQLAVQPTLRVRPGWPLRAIVHKDLILRPWRAL</sequence>
<evidence type="ECO:0000256" key="2">
    <source>
        <dbReference type="ARBA" id="ARBA00010265"/>
    </source>
</evidence>
<proteinExistence type="inferred from homology"/>
<evidence type="ECO:0000256" key="5">
    <source>
        <dbReference type="ARBA" id="ARBA00023136"/>
    </source>
</evidence>
<protein>
    <submittedName>
        <fullName evidence="7">Conjugal transfer protein TrbI</fullName>
    </submittedName>
</protein>
<comment type="subcellular location">
    <subcellularLocation>
        <location evidence="1">Membrane</location>
        <topology evidence="1">Single-pass membrane protein</topology>
    </subcellularLocation>
</comment>
<dbReference type="GeneID" id="7330929"/>
<comment type="similarity">
    <text evidence="2">Belongs to the TrbI/VirB10 family.</text>
</comment>
<dbReference type="HOGENOM" id="CLU_042657_0_0_5"/>
<gene>
    <name evidence="7" type="ordered locus">CCNA_02767</name>
</gene>
<reference evidence="7 8" key="1">
    <citation type="journal article" date="2010" name="J. Bacteriol.">
        <title>The genetic basis of laboratory adaptation in Caulobacter crescentus.</title>
        <authorList>
            <person name="Marks M.E."/>
            <person name="Castro-Rojas C.M."/>
            <person name="Teiling C."/>
            <person name="Du L."/>
            <person name="Kapatral V."/>
            <person name="Walunas T.L."/>
            <person name="Crosson S."/>
        </authorList>
    </citation>
    <scope>NUCLEOTIDE SEQUENCE [LARGE SCALE GENOMIC DNA]</scope>
    <source>
        <strain evidence="8">NA1000 / CB15N</strain>
    </source>
</reference>
<evidence type="ECO:0000313" key="8">
    <source>
        <dbReference type="Proteomes" id="UP000001364"/>
    </source>
</evidence>
<dbReference type="EMBL" id="CP001340">
    <property type="protein sequence ID" value="ACL96232.1"/>
    <property type="molecule type" value="Genomic_DNA"/>
</dbReference>
<dbReference type="CDD" id="cd16429">
    <property type="entry name" value="VirB10"/>
    <property type="match status" value="1"/>
</dbReference>
<evidence type="ECO:0000256" key="6">
    <source>
        <dbReference type="SAM" id="Phobius"/>
    </source>
</evidence>
<dbReference type="RefSeq" id="YP_002518140.1">
    <property type="nucleotide sequence ID" value="NC_011916.1"/>
</dbReference>
<evidence type="ECO:0000313" key="7">
    <source>
        <dbReference type="EMBL" id="ACL96232.1"/>
    </source>
</evidence>
<keyword evidence="3 6" id="KW-0812">Transmembrane</keyword>
<feature type="transmembrane region" description="Helical" evidence="6">
    <location>
        <begin position="40"/>
        <end position="61"/>
    </location>
</feature>
<dbReference type="RefSeq" id="WP_010920534.1">
    <property type="nucleotide sequence ID" value="NC_011916.1"/>
</dbReference>
<dbReference type="KEGG" id="ccs:CCNA_02767"/>
<dbReference type="Pfam" id="PF03743">
    <property type="entry name" value="TrbI"/>
    <property type="match status" value="1"/>
</dbReference>
<keyword evidence="8" id="KW-1185">Reference proteome</keyword>
<dbReference type="PATRIC" id="fig|565050.3.peg.2712"/>
<dbReference type="GO" id="GO:0016020">
    <property type="term" value="C:membrane"/>
    <property type="evidence" value="ECO:0007669"/>
    <property type="project" value="UniProtKB-SubCell"/>
</dbReference>
<name>A0A0H3CBG9_CAUVN</name>
<evidence type="ECO:0000256" key="1">
    <source>
        <dbReference type="ARBA" id="ARBA00004167"/>
    </source>
</evidence>
<dbReference type="InterPro" id="IPR005498">
    <property type="entry name" value="T4SS_VirB10/TraB/TrbI"/>
</dbReference>